<protein>
    <submittedName>
        <fullName evidence="1">Mitogen-activated protein kinase 7</fullName>
        <ecNumber evidence="1">2.7.11.24</ecNumber>
    </submittedName>
</protein>
<keyword evidence="2" id="KW-1185">Reference proteome</keyword>
<dbReference type="AlphaFoldDB" id="A0A9W9ZWQ2"/>
<evidence type="ECO:0000313" key="2">
    <source>
        <dbReference type="Proteomes" id="UP001163046"/>
    </source>
</evidence>
<dbReference type="EMBL" id="MU825874">
    <property type="protein sequence ID" value="KAJ7387399.1"/>
    <property type="molecule type" value="Genomic_DNA"/>
</dbReference>
<accession>A0A9W9ZWQ2</accession>
<comment type="caution">
    <text evidence="1">The sequence shown here is derived from an EMBL/GenBank/DDBJ whole genome shotgun (WGS) entry which is preliminary data.</text>
</comment>
<organism evidence="1 2">
    <name type="scientific">Desmophyllum pertusum</name>
    <dbReference type="NCBI Taxonomy" id="174260"/>
    <lineage>
        <taxon>Eukaryota</taxon>
        <taxon>Metazoa</taxon>
        <taxon>Cnidaria</taxon>
        <taxon>Anthozoa</taxon>
        <taxon>Hexacorallia</taxon>
        <taxon>Scleractinia</taxon>
        <taxon>Caryophylliina</taxon>
        <taxon>Caryophylliidae</taxon>
        <taxon>Desmophyllum</taxon>
    </lineage>
</organism>
<dbReference type="GO" id="GO:0004707">
    <property type="term" value="F:MAP kinase activity"/>
    <property type="evidence" value="ECO:0007669"/>
    <property type="project" value="UniProtKB-EC"/>
</dbReference>
<reference evidence="1" key="1">
    <citation type="submission" date="2023-01" db="EMBL/GenBank/DDBJ databases">
        <title>Genome assembly of the deep-sea coral Lophelia pertusa.</title>
        <authorList>
            <person name="Herrera S."/>
            <person name="Cordes E."/>
        </authorList>
    </citation>
    <scope>NUCLEOTIDE SEQUENCE</scope>
    <source>
        <strain evidence="1">USNM1676648</strain>
        <tissue evidence="1">Polyp</tissue>
    </source>
</reference>
<gene>
    <name evidence="1" type="primary">MAPK7_3</name>
    <name evidence="1" type="ORF">OS493_004393</name>
</gene>
<keyword evidence="1" id="KW-0418">Kinase</keyword>
<sequence>MLSSRAKGSGYGLGIDIEELLDNAGIVQDAAFNLCSPYKDSCLTLPAVSLPNSPSLSASLLSDWLDGKDMLPTDIDEIQKELESNSVLALFQEMEDS</sequence>
<proteinExistence type="predicted"/>
<dbReference type="EC" id="2.7.11.24" evidence="1"/>
<dbReference type="Proteomes" id="UP001163046">
    <property type="component" value="Unassembled WGS sequence"/>
</dbReference>
<evidence type="ECO:0000313" key="1">
    <source>
        <dbReference type="EMBL" id="KAJ7387399.1"/>
    </source>
</evidence>
<keyword evidence="1" id="KW-0808">Transferase</keyword>
<name>A0A9W9ZWQ2_9CNID</name>